<evidence type="ECO:0000313" key="2">
    <source>
        <dbReference type="EMBL" id="KAK1436632.1"/>
    </source>
</evidence>
<dbReference type="Proteomes" id="UP001229421">
    <property type="component" value="Unassembled WGS sequence"/>
</dbReference>
<dbReference type="EMBL" id="JAUHHV010000001">
    <property type="protein sequence ID" value="KAK1436632.1"/>
    <property type="molecule type" value="Genomic_DNA"/>
</dbReference>
<feature type="coiled-coil region" evidence="1">
    <location>
        <begin position="158"/>
        <end position="238"/>
    </location>
</feature>
<organism evidence="2 3">
    <name type="scientific">Tagetes erecta</name>
    <name type="common">African marigold</name>
    <dbReference type="NCBI Taxonomy" id="13708"/>
    <lineage>
        <taxon>Eukaryota</taxon>
        <taxon>Viridiplantae</taxon>
        <taxon>Streptophyta</taxon>
        <taxon>Embryophyta</taxon>
        <taxon>Tracheophyta</taxon>
        <taxon>Spermatophyta</taxon>
        <taxon>Magnoliopsida</taxon>
        <taxon>eudicotyledons</taxon>
        <taxon>Gunneridae</taxon>
        <taxon>Pentapetalae</taxon>
        <taxon>asterids</taxon>
        <taxon>campanulids</taxon>
        <taxon>Asterales</taxon>
        <taxon>Asteraceae</taxon>
        <taxon>Asteroideae</taxon>
        <taxon>Heliantheae alliance</taxon>
        <taxon>Tageteae</taxon>
        <taxon>Tagetes</taxon>
    </lineage>
</organism>
<protein>
    <submittedName>
        <fullName evidence="2">Uncharacterized protein</fullName>
    </submittedName>
</protein>
<dbReference type="AlphaFoldDB" id="A0AAD8LDW5"/>
<evidence type="ECO:0000313" key="3">
    <source>
        <dbReference type="Proteomes" id="UP001229421"/>
    </source>
</evidence>
<accession>A0AAD8LDW5</accession>
<reference evidence="2" key="1">
    <citation type="journal article" date="2023" name="bioRxiv">
        <title>Improved chromosome-level genome assembly for marigold (Tagetes erecta).</title>
        <authorList>
            <person name="Jiang F."/>
            <person name="Yuan L."/>
            <person name="Wang S."/>
            <person name="Wang H."/>
            <person name="Xu D."/>
            <person name="Wang A."/>
            <person name="Fan W."/>
        </authorList>
    </citation>
    <scope>NUCLEOTIDE SEQUENCE</scope>
    <source>
        <strain evidence="2">WSJ</strain>
        <tissue evidence="2">Leaf</tissue>
    </source>
</reference>
<sequence>MSPFIGPNSSHFTQYDPHQAFVPQWQILNKDSVLDVDIARQFLHHATTPKDLNILRQLSPMEFSNGAHLNQAQATGWFSEMHRRWVEAEMKIQQLSQEIRSVQESNASIHRLEHQLATKTEALQKATDTTSTLRNELDLALRVSSREVAKTTALRQEKEQLEVRLHEILTDQEKTKQESMSQISDLISKLQSAEQTQSDLSKRNEKKDQTIQKLEEKLRTYEDQASLLQKEKLELNNMKEWLFSDGLGIMARKIVKSPELVKSIALVNSRMRQLGYKDGVTSGYSFGSRGKSIDEVHPPVDEGIQSKVLSAVRSISDVQFRLVSDLQGNPQISLPELKRLLNAATPSASTSLLHPDP</sequence>
<comment type="caution">
    <text evidence="2">The sequence shown here is derived from an EMBL/GenBank/DDBJ whole genome shotgun (WGS) entry which is preliminary data.</text>
</comment>
<gene>
    <name evidence="2" type="ORF">QVD17_02414</name>
</gene>
<proteinExistence type="predicted"/>
<feature type="coiled-coil region" evidence="1">
    <location>
        <begin position="85"/>
        <end position="129"/>
    </location>
</feature>
<keyword evidence="1" id="KW-0175">Coiled coil</keyword>
<evidence type="ECO:0000256" key="1">
    <source>
        <dbReference type="SAM" id="Coils"/>
    </source>
</evidence>
<name>A0AAD8LDW5_TARER</name>
<keyword evidence="3" id="KW-1185">Reference proteome</keyword>